<feature type="region of interest" description="Disordered" evidence="9">
    <location>
        <begin position="741"/>
        <end position="789"/>
    </location>
</feature>
<dbReference type="CDD" id="cd10017">
    <property type="entry name" value="B3_DNA"/>
    <property type="match status" value="1"/>
</dbReference>
<feature type="domain" description="TF-B3" evidence="10">
    <location>
        <begin position="321"/>
        <end position="422"/>
    </location>
</feature>
<feature type="domain" description="CW-type" evidence="11">
    <location>
        <begin position="587"/>
        <end position="637"/>
    </location>
</feature>
<dbReference type="Gene3D" id="2.40.330.10">
    <property type="entry name" value="DNA-binding pseudobarrel domain"/>
    <property type="match status" value="1"/>
</dbReference>
<dbReference type="FunFam" id="2.40.330.10:FF:000006">
    <property type="entry name" value="B3 domain-containing transcription repressor VAL1"/>
    <property type="match status" value="1"/>
</dbReference>
<dbReference type="PROSITE" id="PS50863">
    <property type="entry name" value="B3"/>
    <property type="match status" value="1"/>
</dbReference>
<keyword evidence="8" id="KW-0539">Nucleus</keyword>
<dbReference type="Gene3D" id="3.30.40.100">
    <property type="match status" value="1"/>
</dbReference>
<evidence type="ECO:0000313" key="13">
    <source>
        <dbReference type="Proteomes" id="UP001154282"/>
    </source>
</evidence>
<feature type="region of interest" description="Disordered" evidence="9">
    <location>
        <begin position="860"/>
        <end position="922"/>
    </location>
</feature>
<keyword evidence="13" id="KW-1185">Reference proteome</keyword>
<dbReference type="InterPro" id="IPR003340">
    <property type="entry name" value="B3_DNA-bd"/>
</dbReference>
<evidence type="ECO:0000256" key="9">
    <source>
        <dbReference type="SAM" id="MobiDB-lite"/>
    </source>
</evidence>
<dbReference type="SUPFAM" id="SSF101936">
    <property type="entry name" value="DNA-binding pseudobarrel domain"/>
    <property type="match status" value="1"/>
</dbReference>
<keyword evidence="3" id="KW-0863">Zinc-finger</keyword>
<evidence type="ECO:0000256" key="3">
    <source>
        <dbReference type="ARBA" id="ARBA00022771"/>
    </source>
</evidence>
<dbReference type="GO" id="GO:0003677">
    <property type="term" value="F:DNA binding"/>
    <property type="evidence" value="ECO:0007669"/>
    <property type="project" value="UniProtKB-KW"/>
</dbReference>
<keyword evidence="4" id="KW-0862">Zinc</keyword>
<keyword evidence="5" id="KW-0805">Transcription regulation</keyword>
<proteinExistence type="predicted"/>
<dbReference type="InterPro" id="IPR011124">
    <property type="entry name" value="Znf_CW"/>
</dbReference>
<feature type="compositionally biased region" description="Polar residues" evidence="9">
    <location>
        <begin position="860"/>
        <end position="870"/>
    </location>
</feature>
<comment type="subcellular location">
    <subcellularLocation>
        <location evidence="1">Nucleus</location>
    </subcellularLocation>
</comment>
<dbReference type="EMBL" id="CAMGYJ010000005">
    <property type="protein sequence ID" value="CAI0423798.1"/>
    <property type="molecule type" value="Genomic_DNA"/>
</dbReference>
<dbReference type="PANTHER" id="PTHR46245:SF2">
    <property type="entry name" value="B3 DOMAIN-CONTAINING TRANSCRIPTION REPRESSOR VAL2"/>
    <property type="match status" value="1"/>
</dbReference>
<accession>A0AAV0KPY0</accession>
<feature type="region of interest" description="Disordered" evidence="9">
    <location>
        <begin position="646"/>
        <end position="669"/>
    </location>
</feature>
<feature type="compositionally biased region" description="Basic and acidic residues" evidence="9">
    <location>
        <begin position="888"/>
        <end position="901"/>
    </location>
</feature>
<reference evidence="12" key="1">
    <citation type="submission" date="2022-08" db="EMBL/GenBank/DDBJ databases">
        <authorList>
            <person name="Gutierrez-Valencia J."/>
        </authorList>
    </citation>
    <scope>NUCLEOTIDE SEQUENCE</scope>
</reference>
<comment type="caution">
    <text evidence="12">The sequence shown here is derived from an EMBL/GenBank/DDBJ whole genome shotgun (WGS) entry which is preliminary data.</text>
</comment>
<evidence type="ECO:0000256" key="2">
    <source>
        <dbReference type="ARBA" id="ARBA00022723"/>
    </source>
</evidence>
<dbReference type="InterPro" id="IPR057743">
    <property type="entry name" value="Zfn_VAL1-3_N"/>
</dbReference>
<dbReference type="GO" id="GO:0005634">
    <property type="term" value="C:nucleus"/>
    <property type="evidence" value="ECO:0007669"/>
    <property type="project" value="UniProtKB-SubCell"/>
</dbReference>
<dbReference type="Proteomes" id="UP001154282">
    <property type="component" value="Unassembled WGS sequence"/>
</dbReference>
<evidence type="ECO:0000256" key="6">
    <source>
        <dbReference type="ARBA" id="ARBA00023125"/>
    </source>
</evidence>
<sequence length="922" mass="101421">MASKACMNALCGASTSSHWRKGWGLRSGEFANLCDKCGLAYEQTIFCEVFHAKDSGWRECTSCGKRLHCGCVASRLLLELLDGGGINCINCSRASGVNHVGADKRPNGFSKSRIDDIGELQSLSAENGVDVERKLLHLGSNTESIGARHLLQLHGEDTNGSYRQMKPEALVPHMGEMGSTSFSHFNQASNAFSQASNAEIGKASIGAKDLYESLAHTNLSIALGSPMANPNPFATVVDERSQSKTPPLQASRSRHLLPKPPKSNLVTGLEPNAMSSPIRVARPPAEGRGRNQLLPRYWPRITDQELQQISMDSNSTIVPLFEKVLSASDAGRIGRLVLPKACAEAYFPPISQPEGIPLRIQDVKGKEWVFQFRFWPNNNSRMYVLEGVTPCIQSMQLQAGDTVTFSRMDPEGKLVMGFRKASNSIAMQQDIQPSAIPNGVHSSESCFSGVYENLRVTSGYCGILQSLKGSNDAHLSALSKHLQSTSGDISWHKSEKLDDRTQEGLMLPSILIPERKRARNLGSKSKRLLMDNQDALELKLTWEEAQDLLRPPPTAKPNIVTIEDHDFEEYEEPPVFGKRSIFVARSTGIQEQWAQCDSCFKWRKLPVDVLLPPKWTCRENDWDQSRSSCSAPDELSPRELENLLTNNKDFKKRRLSSSQGGAQEPESSGLDALANAAILGDIGGEQGTATVATTTKHPRHRPGCSCIVCIQPPSGKGKHKPTCTCNVCMTVKRRFKTLMMRKKKRQSEREAEMAQRNQLQQQWGLHKDEAEAESSSKAASTSQMDHHPSENVAARMAIELTQNKLAEKLPAVENGKGQIDLNCHPEREEDSQQPTMLNLIQVATLPLESYLKQNGLASLATEQEGSSTSHVPAAPGGSGDSEEQQLPEEDRQLDSAAHEQETEGEVNNHQPDGTEDNRKEPA</sequence>
<keyword evidence="6" id="KW-0238">DNA-binding</keyword>
<evidence type="ECO:0000256" key="8">
    <source>
        <dbReference type="ARBA" id="ARBA00023242"/>
    </source>
</evidence>
<evidence type="ECO:0000259" key="11">
    <source>
        <dbReference type="PROSITE" id="PS51050"/>
    </source>
</evidence>
<dbReference type="AlphaFoldDB" id="A0AAV0KPY0"/>
<evidence type="ECO:0000256" key="7">
    <source>
        <dbReference type="ARBA" id="ARBA00023163"/>
    </source>
</evidence>
<evidence type="ECO:0008006" key="14">
    <source>
        <dbReference type="Google" id="ProtNLM"/>
    </source>
</evidence>
<dbReference type="InterPro" id="IPR015300">
    <property type="entry name" value="DNA-bd_pseudobarrel_sf"/>
</dbReference>
<keyword evidence="2" id="KW-0479">Metal-binding</keyword>
<dbReference type="Pfam" id="PF07496">
    <property type="entry name" value="zf-CW"/>
    <property type="match status" value="1"/>
</dbReference>
<evidence type="ECO:0000256" key="5">
    <source>
        <dbReference type="ARBA" id="ARBA00023015"/>
    </source>
</evidence>
<dbReference type="Pfam" id="PF02362">
    <property type="entry name" value="B3"/>
    <property type="match status" value="1"/>
</dbReference>
<evidence type="ECO:0000256" key="1">
    <source>
        <dbReference type="ARBA" id="ARBA00004123"/>
    </source>
</evidence>
<dbReference type="PANTHER" id="PTHR46245">
    <property type="entry name" value="B3 DOMAIN-CONTAINING PROTEIN OS07G0563300"/>
    <property type="match status" value="1"/>
</dbReference>
<feature type="region of interest" description="Disordered" evidence="9">
    <location>
        <begin position="239"/>
        <end position="270"/>
    </location>
</feature>
<evidence type="ECO:0000259" key="10">
    <source>
        <dbReference type="PROSITE" id="PS50863"/>
    </source>
</evidence>
<dbReference type="PROSITE" id="PS51050">
    <property type="entry name" value="ZF_CW"/>
    <property type="match status" value="1"/>
</dbReference>
<dbReference type="GO" id="GO:0006355">
    <property type="term" value="P:regulation of DNA-templated transcription"/>
    <property type="evidence" value="ECO:0007669"/>
    <property type="project" value="UniProtKB-ARBA"/>
</dbReference>
<evidence type="ECO:0000313" key="12">
    <source>
        <dbReference type="EMBL" id="CAI0423798.1"/>
    </source>
</evidence>
<protein>
    <recommendedName>
        <fullName evidence="14">B3 domain-containing transcription repressor VAL2</fullName>
    </recommendedName>
</protein>
<keyword evidence="7" id="KW-0804">Transcription</keyword>
<organism evidence="12 13">
    <name type="scientific">Linum tenue</name>
    <dbReference type="NCBI Taxonomy" id="586396"/>
    <lineage>
        <taxon>Eukaryota</taxon>
        <taxon>Viridiplantae</taxon>
        <taxon>Streptophyta</taxon>
        <taxon>Embryophyta</taxon>
        <taxon>Tracheophyta</taxon>
        <taxon>Spermatophyta</taxon>
        <taxon>Magnoliopsida</taxon>
        <taxon>eudicotyledons</taxon>
        <taxon>Gunneridae</taxon>
        <taxon>Pentapetalae</taxon>
        <taxon>rosids</taxon>
        <taxon>fabids</taxon>
        <taxon>Malpighiales</taxon>
        <taxon>Linaceae</taxon>
        <taxon>Linum</taxon>
    </lineage>
</organism>
<gene>
    <name evidence="12" type="ORF">LITE_LOCUS19659</name>
</gene>
<dbReference type="Pfam" id="PF25813">
    <property type="entry name" value="zf_VAL1_N"/>
    <property type="match status" value="1"/>
</dbReference>
<dbReference type="SMART" id="SM01019">
    <property type="entry name" value="B3"/>
    <property type="match status" value="1"/>
</dbReference>
<evidence type="ECO:0000256" key="4">
    <source>
        <dbReference type="ARBA" id="ARBA00022833"/>
    </source>
</evidence>
<name>A0AAV0KPY0_9ROSI</name>
<dbReference type="GO" id="GO:0008270">
    <property type="term" value="F:zinc ion binding"/>
    <property type="evidence" value="ECO:0007669"/>
    <property type="project" value="UniProtKB-KW"/>
</dbReference>